<protein>
    <submittedName>
        <fullName evidence="1">Uncharacterized protein</fullName>
    </submittedName>
</protein>
<name>A0AAE1QHP6_9EUCA</name>
<gene>
    <name evidence="1" type="ORF">Pmani_002733</name>
</gene>
<comment type="caution">
    <text evidence="1">The sequence shown here is derived from an EMBL/GenBank/DDBJ whole genome shotgun (WGS) entry which is preliminary data.</text>
</comment>
<dbReference type="EMBL" id="JAWZYT010000201">
    <property type="protein sequence ID" value="KAK4326714.1"/>
    <property type="molecule type" value="Genomic_DNA"/>
</dbReference>
<organism evidence="1 2">
    <name type="scientific">Petrolisthes manimaculis</name>
    <dbReference type="NCBI Taxonomy" id="1843537"/>
    <lineage>
        <taxon>Eukaryota</taxon>
        <taxon>Metazoa</taxon>
        <taxon>Ecdysozoa</taxon>
        <taxon>Arthropoda</taxon>
        <taxon>Crustacea</taxon>
        <taxon>Multicrustacea</taxon>
        <taxon>Malacostraca</taxon>
        <taxon>Eumalacostraca</taxon>
        <taxon>Eucarida</taxon>
        <taxon>Decapoda</taxon>
        <taxon>Pleocyemata</taxon>
        <taxon>Anomura</taxon>
        <taxon>Galatheoidea</taxon>
        <taxon>Porcellanidae</taxon>
        <taxon>Petrolisthes</taxon>
    </lineage>
</organism>
<keyword evidence="2" id="KW-1185">Reference proteome</keyword>
<dbReference type="Proteomes" id="UP001292094">
    <property type="component" value="Unassembled WGS sequence"/>
</dbReference>
<evidence type="ECO:0000313" key="1">
    <source>
        <dbReference type="EMBL" id="KAK4326714.1"/>
    </source>
</evidence>
<dbReference type="AlphaFoldDB" id="A0AAE1QHP6"/>
<sequence length="78" mass="8867">MLQVCDLSDPNHLWETHKEHLSEEVLHHVRRQNPDVNVQHSGDVLHLSWRTKSSPWVAKSLRSTACQPLAGSGTCYDP</sequence>
<accession>A0AAE1QHP6</accession>
<reference evidence="1" key="1">
    <citation type="submission" date="2023-11" db="EMBL/GenBank/DDBJ databases">
        <title>Genome assemblies of two species of porcelain crab, Petrolisthes cinctipes and Petrolisthes manimaculis (Anomura: Porcellanidae).</title>
        <authorList>
            <person name="Angst P."/>
        </authorList>
    </citation>
    <scope>NUCLEOTIDE SEQUENCE</scope>
    <source>
        <strain evidence="1">PB745_02</strain>
        <tissue evidence="1">Gill</tissue>
    </source>
</reference>
<proteinExistence type="predicted"/>
<evidence type="ECO:0000313" key="2">
    <source>
        <dbReference type="Proteomes" id="UP001292094"/>
    </source>
</evidence>